<gene>
    <name evidence="1" type="ORF">BDV95DRAFT_477272</name>
</gene>
<proteinExistence type="predicted"/>
<dbReference type="SUPFAM" id="SSF53474">
    <property type="entry name" value="alpha/beta-Hydrolases"/>
    <property type="match status" value="1"/>
</dbReference>
<keyword evidence="2" id="KW-1185">Reference proteome</keyword>
<feature type="non-terminal residue" evidence="1">
    <location>
        <position position="256"/>
    </location>
</feature>
<protein>
    <recommendedName>
        <fullName evidence="3">DUF1749-domain-containing protein</fullName>
    </recommendedName>
</protein>
<dbReference type="PANTHER" id="PTHR31591">
    <property type="entry name" value="UPF0613 PROTEIN PB24D3.06C"/>
    <property type="match status" value="1"/>
</dbReference>
<dbReference type="InterPro" id="IPR013744">
    <property type="entry name" value="SidJ"/>
</dbReference>
<evidence type="ECO:0000313" key="1">
    <source>
        <dbReference type="EMBL" id="KAF2865494.1"/>
    </source>
</evidence>
<dbReference type="OrthoDB" id="10034502at2759"/>
<dbReference type="InterPro" id="IPR029058">
    <property type="entry name" value="AB_hydrolase_fold"/>
</dbReference>
<dbReference type="Proteomes" id="UP000481861">
    <property type="component" value="Unassembled WGS sequence"/>
</dbReference>
<comment type="caution">
    <text evidence="1">The sequence shown here is derived from an EMBL/GenBank/DDBJ whole genome shotgun (WGS) entry which is preliminary data.</text>
</comment>
<evidence type="ECO:0008006" key="3">
    <source>
        <dbReference type="Google" id="ProtNLM"/>
    </source>
</evidence>
<dbReference type="EMBL" id="JAADJZ010000033">
    <property type="protein sequence ID" value="KAF2865494.1"/>
    <property type="molecule type" value="Genomic_DNA"/>
</dbReference>
<accession>A0A7C8HYV9</accession>
<reference evidence="1 2" key="1">
    <citation type="submission" date="2020-01" db="EMBL/GenBank/DDBJ databases">
        <authorList>
            <consortium name="DOE Joint Genome Institute"/>
            <person name="Haridas S."/>
            <person name="Albert R."/>
            <person name="Binder M."/>
            <person name="Bloem J."/>
            <person name="Labutti K."/>
            <person name="Salamov A."/>
            <person name="Andreopoulos B."/>
            <person name="Baker S.E."/>
            <person name="Barry K."/>
            <person name="Bills G."/>
            <person name="Bluhm B.H."/>
            <person name="Cannon C."/>
            <person name="Castanera R."/>
            <person name="Culley D.E."/>
            <person name="Daum C."/>
            <person name="Ezra D."/>
            <person name="Gonzalez J.B."/>
            <person name="Henrissat B."/>
            <person name="Kuo A."/>
            <person name="Liang C."/>
            <person name="Lipzen A."/>
            <person name="Lutzoni F."/>
            <person name="Magnuson J."/>
            <person name="Mondo S."/>
            <person name="Nolan M."/>
            <person name="Ohm R."/>
            <person name="Pangilinan J."/>
            <person name="Park H.-J.H."/>
            <person name="Ramirez L."/>
            <person name="Alfaro M."/>
            <person name="Sun H."/>
            <person name="Tritt A."/>
            <person name="Yoshinaga Y."/>
            <person name="Zwiers L.-H.L."/>
            <person name="Turgeon B.G."/>
            <person name="Goodwin S.B."/>
            <person name="Spatafora J.W."/>
            <person name="Crous P.W."/>
            <person name="Grigoriev I.V."/>
        </authorList>
    </citation>
    <scope>NUCLEOTIDE SEQUENCE [LARGE SCALE GENOMIC DNA]</scope>
    <source>
        <strain evidence="1 2">CBS 611.86</strain>
    </source>
</reference>
<dbReference type="Gene3D" id="3.40.50.1820">
    <property type="entry name" value="alpha/beta hydrolase"/>
    <property type="match status" value="1"/>
</dbReference>
<dbReference type="AlphaFoldDB" id="A0A7C8HYV9"/>
<dbReference type="PANTHER" id="PTHR31591:SF1">
    <property type="entry name" value="UPF0613 PROTEIN PB24D3.06C"/>
    <property type="match status" value="1"/>
</dbReference>
<name>A0A7C8HYV9_9PLEO</name>
<dbReference type="Pfam" id="PF08538">
    <property type="entry name" value="DUF1749"/>
    <property type="match status" value="1"/>
</dbReference>
<organism evidence="1 2">
    <name type="scientific">Massariosphaeria phaeospora</name>
    <dbReference type="NCBI Taxonomy" id="100035"/>
    <lineage>
        <taxon>Eukaryota</taxon>
        <taxon>Fungi</taxon>
        <taxon>Dikarya</taxon>
        <taxon>Ascomycota</taxon>
        <taxon>Pezizomycotina</taxon>
        <taxon>Dothideomycetes</taxon>
        <taxon>Pleosporomycetidae</taxon>
        <taxon>Pleosporales</taxon>
        <taxon>Pleosporales incertae sedis</taxon>
        <taxon>Massariosphaeria</taxon>
    </lineage>
</organism>
<evidence type="ECO:0000313" key="2">
    <source>
        <dbReference type="Proteomes" id="UP000481861"/>
    </source>
</evidence>
<sequence length="256" mass="26717">MAHPGTLHRYTSGLVAFEHSPSPAPPNASSPTNTLLFIGGLGDGLLTVHYPATLAAALPPHWSLAEVLLSSSYKGWGTGSLARDAREIAECVRYFRGRRPGGKVVCLGHSTGCQGVVEMVVRGGAGGVAIDGAILQGGVSDREAWADMSGQPAVDALVATTTALIAQGRGDAILPDKEIGHNAIVQGFDAPVSASRAHALLAFRGADDYFSSDLSDDVLRATLGCFPATTHVLFLLGERDPYVPEHVDKAALLGRW</sequence>